<dbReference type="SMART" id="SM00052">
    <property type="entry name" value="EAL"/>
    <property type="match status" value="1"/>
</dbReference>
<dbReference type="InterPro" id="IPR035919">
    <property type="entry name" value="EAL_sf"/>
</dbReference>
<dbReference type="Gene3D" id="3.30.70.270">
    <property type="match status" value="1"/>
</dbReference>
<dbReference type="NCBIfam" id="TIGR00254">
    <property type="entry name" value="GGDEF"/>
    <property type="match status" value="1"/>
</dbReference>
<dbReference type="PROSITE" id="PS50883">
    <property type="entry name" value="EAL"/>
    <property type="match status" value="1"/>
</dbReference>
<dbReference type="CDD" id="cd01948">
    <property type="entry name" value="EAL"/>
    <property type="match status" value="1"/>
</dbReference>
<evidence type="ECO:0000259" key="4">
    <source>
        <dbReference type="PROSITE" id="PS50887"/>
    </source>
</evidence>
<dbReference type="NCBIfam" id="TIGR00229">
    <property type="entry name" value="sensory_box"/>
    <property type="match status" value="2"/>
</dbReference>
<dbReference type="InterPro" id="IPR052155">
    <property type="entry name" value="Biofilm_reg_signaling"/>
</dbReference>
<evidence type="ECO:0000313" key="5">
    <source>
        <dbReference type="EMBL" id="OWY27677.1"/>
    </source>
</evidence>
<dbReference type="Pfam" id="PF13426">
    <property type="entry name" value="PAS_9"/>
    <property type="match status" value="2"/>
</dbReference>
<dbReference type="SMART" id="SM00267">
    <property type="entry name" value="GGDEF"/>
    <property type="match status" value="1"/>
</dbReference>
<dbReference type="Gene3D" id="3.20.20.450">
    <property type="entry name" value="EAL domain"/>
    <property type="match status" value="1"/>
</dbReference>
<dbReference type="SUPFAM" id="SSF55785">
    <property type="entry name" value="PYP-like sensor domain (PAS domain)"/>
    <property type="match status" value="2"/>
</dbReference>
<dbReference type="InterPro" id="IPR029787">
    <property type="entry name" value="Nucleotide_cyclase"/>
</dbReference>
<feature type="domain" description="PAS" evidence="1">
    <location>
        <begin position="12"/>
        <end position="85"/>
    </location>
</feature>
<dbReference type="RefSeq" id="WP_088752161.1">
    <property type="nucleotide sequence ID" value="NZ_NJGU01000010.1"/>
</dbReference>
<dbReference type="EMBL" id="NJGU01000010">
    <property type="protein sequence ID" value="OWY27677.1"/>
    <property type="molecule type" value="Genomic_DNA"/>
</dbReference>
<dbReference type="InterPro" id="IPR001610">
    <property type="entry name" value="PAC"/>
</dbReference>
<dbReference type="InterPro" id="IPR000014">
    <property type="entry name" value="PAS"/>
</dbReference>
<dbReference type="InterPro" id="IPR001633">
    <property type="entry name" value="EAL_dom"/>
</dbReference>
<feature type="domain" description="GGDEF" evidence="4">
    <location>
        <begin position="299"/>
        <end position="431"/>
    </location>
</feature>
<dbReference type="InterPro" id="IPR043128">
    <property type="entry name" value="Rev_trsase/Diguanyl_cyclase"/>
</dbReference>
<dbReference type="SUPFAM" id="SSF141868">
    <property type="entry name" value="EAL domain-like"/>
    <property type="match status" value="1"/>
</dbReference>
<dbReference type="PROSITE" id="PS50113">
    <property type="entry name" value="PAC"/>
    <property type="match status" value="2"/>
</dbReference>
<dbReference type="InterPro" id="IPR035965">
    <property type="entry name" value="PAS-like_dom_sf"/>
</dbReference>
<evidence type="ECO:0000313" key="6">
    <source>
        <dbReference type="Proteomes" id="UP000197596"/>
    </source>
</evidence>
<organism evidence="5 6">
    <name type="scientific">Herbaspirillum robiniae</name>
    <dbReference type="NCBI Taxonomy" id="2014887"/>
    <lineage>
        <taxon>Bacteria</taxon>
        <taxon>Pseudomonadati</taxon>
        <taxon>Pseudomonadota</taxon>
        <taxon>Betaproteobacteria</taxon>
        <taxon>Burkholderiales</taxon>
        <taxon>Oxalobacteraceae</taxon>
        <taxon>Herbaspirillum</taxon>
    </lineage>
</organism>
<evidence type="ECO:0000259" key="2">
    <source>
        <dbReference type="PROSITE" id="PS50113"/>
    </source>
</evidence>
<feature type="domain" description="PAS" evidence="1">
    <location>
        <begin position="140"/>
        <end position="213"/>
    </location>
</feature>
<dbReference type="Pfam" id="PF00990">
    <property type="entry name" value="GGDEF"/>
    <property type="match status" value="1"/>
</dbReference>
<feature type="domain" description="EAL" evidence="3">
    <location>
        <begin position="440"/>
        <end position="690"/>
    </location>
</feature>
<protein>
    <submittedName>
        <fullName evidence="5">GGDEF domain-containing protein</fullName>
    </submittedName>
</protein>
<dbReference type="SMART" id="SM00086">
    <property type="entry name" value="PAC"/>
    <property type="match status" value="2"/>
</dbReference>
<dbReference type="PROSITE" id="PS50887">
    <property type="entry name" value="GGDEF"/>
    <property type="match status" value="1"/>
</dbReference>
<name>A0A246WQ13_9BURK</name>
<feature type="domain" description="PAC" evidence="2">
    <location>
        <begin position="87"/>
        <end position="139"/>
    </location>
</feature>
<dbReference type="SMART" id="SM00091">
    <property type="entry name" value="PAS"/>
    <property type="match status" value="2"/>
</dbReference>
<feature type="domain" description="PAC" evidence="2">
    <location>
        <begin position="215"/>
        <end position="267"/>
    </location>
</feature>
<dbReference type="InterPro" id="IPR000700">
    <property type="entry name" value="PAS-assoc_C"/>
</dbReference>
<accession>A0A246WQ13</accession>
<dbReference type="Gene3D" id="3.30.450.20">
    <property type="entry name" value="PAS domain"/>
    <property type="match status" value="2"/>
</dbReference>
<proteinExistence type="predicted"/>
<dbReference type="CDD" id="cd01949">
    <property type="entry name" value="GGDEF"/>
    <property type="match status" value="1"/>
</dbReference>
<dbReference type="PANTHER" id="PTHR44757:SF2">
    <property type="entry name" value="BIOFILM ARCHITECTURE MAINTENANCE PROTEIN MBAA"/>
    <property type="match status" value="1"/>
</dbReference>
<evidence type="ECO:0000259" key="3">
    <source>
        <dbReference type="PROSITE" id="PS50883"/>
    </source>
</evidence>
<dbReference type="CDD" id="cd00130">
    <property type="entry name" value="PAS"/>
    <property type="match status" value="2"/>
</dbReference>
<evidence type="ECO:0000259" key="1">
    <source>
        <dbReference type="PROSITE" id="PS50112"/>
    </source>
</evidence>
<dbReference type="SUPFAM" id="SSF55073">
    <property type="entry name" value="Nucleotide cyclase"/>
    <property type="match status" value="1"/>
</dbReference>
<dbReference type="PANTHER" id="PTHR44757">
    <property type="entry name" value="DIGUANYLATE CYCLASE DGCP"/>
    <property type="match status" value="1"/>
</dbReference>
<sequence length="698" mass="78136">MAQQDDLTEFSSEDTYRLLVEGVTDYAIYMLNPDGRVANWNRGAQRAKGYVEREVIGKHFSMFYTERDRIEGLPQRGLDTALREGRFEAQGWRVRKDGSLFWAHVVIDPIYRKDGKLLGYAKITRDCTEQRRIEEARRDTENRFRLLVEGITDYAIYMLTPDGTVANWNAGAQRAKGYVESEIVGKHFSLFYADEDRAAGLPRKNLDIALREGKFEAEGWRFRKDGSRFWAHVVIDPIYRASGELLGFAKITRDRTEQLESREKIIYLARHDAMTGLPNRLQFLERLDEAMATLRHGEQEIAVISIDLDGFKEINDAFGHAVGDQVLCELARRMKALSGEGELVARLGGDEFVAFKVFRQERALADFITRLYHALTTVLRLTGTDIAPGASLGVAMFPGDAEDRAQLLNNADLAMYRAKKNLGEKICFYEANMDEASRARRTMARDIWAALEHGQFFLNYQIQRAVDSAEITGYEVLLRWKHPVHGMVSPAVFIPIAEECGAIGAIGDWVLEHACREAARWGLQPRVAVNLSAMQLSNAALVEKVRSVLASSGLPASRLELEVTETAIIADRDRALHLLQQLKAMGVTIAMDDFGSGYSSLETLRSFPFDKIKLDRSFISELETSKQAKAFVRAILALGHSLNVSVLAEGVETEAQRAILQQEGCQEGQGFLFGRPATLESLAGQGVIEAPDLAARSA</sequence>
<dbReference type="Proteomes" id="UP000197596">
    <property type="component" value="Unassembled WGS sequence"/>
</dbReference>
<reference evidence="5 6" key="1">
    <citation type="submission" date="2017-06" db="EMBL/GenBank/DDBJ databases">
        <title>Herbaspirillum phytohormonus sp. nov., isolated from the root nodule of Robinia pseudoacacia in lead-zinc mine.</title>
        <authorList>
            <person name="Fan M."/>
            <person name="Lin Y."/>
        </authorList>
    </citation>
    <scope>NUCLEOTIDE SEQUENCE [LARGE SCALE GENOMIC DNA]</scope>
    <source>
        <strain evidence="5 6">HZ10</strain>
    </source>
</reference>
<comment type="caution">
    <text evidence="5">The sequence shown here is derived from an EMBL/GenBank/DDBJ whole genome shotgun (WGS) entry which is preliminary data.</text>
</comment>
<dbReference type="Pfam" id="PF00563">
    <property type="entry name" value="EAL"/>
    <property type="match status" value="1"/>
</dbReference>
<gene>
    <name evidence="5" type="ORF">CEJ42_19160</name>
</gene>
<dbReference type="InterPro" id="IPR000160">
    <property type="entry name" value="GGDEF_dom"/>
</dbReference>
<dbReference type="AlphaFoldDB" id="A0A246WQ13"/>
<dbReference type="PROSITE" id="PS50112">
    <property type="entry name" value="PAS"/>
    <property type="match status" value="2"/>
</dbReference>